<dbReference type="OrthoDB" id="7061211at2"/>
<dbReference type="AlphaFoldDB" id="K1JW59"/>
<feature type="region of interest" description="Disordered" evidence="8">
    <location>
        <begin position="101"/>
        <end position="144"/>
    </location>
</feature>
<evidence type="ECO:0000313" key="10">
    <source>
        <dbReference type="Proteomes" id="UP000005835"/>
    </source>
</evidence>
<comment type="caution">
    <text evidence="9">The sequence shown here is derived from an EMBL/GenBank/DDBJ whole genome shotgun (WGS) entry which is preliminary data.</text>
</comment>
<dbReference type="PANTHER" id="PTHR37485:SF1">
    <property type="entry name" value="CELL DIVISION PROTEIN FTSB"/>
    <property type="match status" value="1"/>
</dbReference>
<organism evidence="9 10">
    <name type="scientific">Sutterella wadsworthensis 2_1_59BFAA</name>
    <dbReference type="NCBI Taxonomy" id="742823"/>
    <lineage>
        <taxon>Bacteria</taxon>
        <taxon>Pseudomonadati</taxon>
        <taxon>Pseudomonadota</taxon>
        <taxon>Betaproteobacteria</taxon>
        <taxon>Burkholderiales</taxon>
        <taxon>Sutterellaceae</taxon>
        <taxon>Sutterella</taxon>
    </lineage>
</organism>
<dbReference type="PANTHER" id="PTHR37485">
    <property type="entry name" value="CELL DIVISION PROTEIN FTSB"/>
    <property type="match status" value="1"/>
</dbReference>
<dbReference type="HAMAP" id="MF_00599">
    <property type="entry name" value="FtsB"/>
    <property type="match status" value="1"/>
</dbReference>
<evidence type="ECO:0000313" key="9">
    <source>
        <dbReference type="EMBL" id="EKB30853.1"/>
    </source>
</evidence>
<gene>
    <name evidence="7" type="primary">ftsB</name>
    <name evidence="9" type="ORF">HMPREF9465_01543</name>
</gene>
<evidence type="ECO:0000256" key="2">
    <source>
        <dbReference type="ARBA" id="ARBA00022618"/>
    </source>
</evidence>
<comment type="function">
    <text evidence="7">Essential cell division protein. May link together the upstream cell division proteins, which are predominantly cytoplasmic, with the downstream cell division proteins, which are predominantly periplasmic.</text>
</comment>
<evidence type="ECO:0000256" key="8">
    <source>
        <dbReference type="SAM" id="MobiDB-lite"/>
    </source>
</evidence>
<evidence type="ECO:0000256" key="1">
    <source>
        <dbReference type="ARBA" id="ARBA00022475"/>
    </source>
</evidence>
<dbReference type="GO" id="GO:0005886">
    <property type="term" value="C:plasma membrane"/>
    <property type="evidence" value="ECO:0007669"/>
    <property type="project" value="UniProtKB-SubCell"/>
</dbReference>
<comment type="subcellular location">
    <subcellularLocation>
        <location evidence="7">Cell inner membrane</location>
        <topology evidence="7">Single-pass type II membrane protein</topology>
    </subcellularLocation>
    <text evidence="7">Localizes to the division septum.</text>
</comment>
<keyword evidence="7" id="KW-0997">Cell inner membrane</keyword>
<keyword evidence="4 7" id="KW-1133">Transmembrane helix</keyword>
<dbReference type="HOGENOM" id="CLU_134863_5_0_4"/>
<dbReference type="Proteomes" id="UP000005835">
    <property type="component" value="Unassembled WGS sequence"/>
</dbReference>
<comment type="subunit">
    <text evidence="7">Part of a complex composed of FtsB, FtsL and FtsQ.</text>
</comment>
<dbReference type="STRING" id="742823.HMPREF9465_01543"/>
<keyword evidence="10" id="KW-1185">Reference proteome</keyword>
<dbReference type="InterPro" id="IPR023081">
    <property type="entry name" value="Cell_div_FtsB"/>
</dbReference>
<keyword evidence="5 7" id="KW-0472">Membrane</keyword>
<dbReference type="RefSeq" id="WP_005435760.1">
    <property type="nucleotide sequence ID" value="NZ_JH815517.1"/>
</dbReference>
<dbReference type="PATRIC" id="fig|742823.3.peg.1534"/>
<evidence type="ECO:0000256" key="6">
    <source>
        <dbReference type="ARBA" id="ARBA00023306"/>
    </source>
</evidence>
<keyword evidence="3 7" id="KW-0812">Transmembrane</keyword>
<dbReference type="GO" id="GO:0030428">
    <property type="term" value="C:cell septum"/>
    <property type="evidence" value="ECO:0007669"/>
    <property type="project" value="TreeGrafter"/>
</dbReference>
<protein>
    <recommendedName>
        <fullName evidence="7">Cell division protein FtsB</fullName>
    </recommendedName>
</protein>
<dbReference type="eggNOG" id="COG2919">
    <property type="taxonomic scope" value="Bacteria"/>
</dbReference>
<comment type="similarity">
    <text evidence="7">Belongs to the FtsB family.</text>
</comment>
<accession>K1JW59</accession>
<keyword evidence="6 7" id="KW-0131">Cell cycle</keyword>
<feature type="topological domain" description="Cytoplasmic" evidence="7">
    <location>
        <begin position="1"/>
        <end position="4"/>
    </location>
</feature>
<evidence type="ECO:0000256" key="5">
    <source>
        <dbReference type="ARBA" id="ARBA00023136"/>
    </source>
</evidence>
<evidence type="ECO:0000256" key="4">
    <source>
        <dbReference type="ARBA" id="ARBA00022989"/>
    </source>
</evidence>
<dbReference type="GO" id="GO:0032153">
    <property type="term" value="C:cell division site"/>
    <property type="evidence" value="ECO:0007669"/>
    <property type="project" value="UniProtKB-UniRule"/>
</dbReference>
<dbReference type="EMBL" id="ADMG01000035">
    <property type="protein sequence ID" value="EKB30853.1"/>
    <property type="molecule type" value="Genomic_DNA"/>
</dbReference>
<sequence length="144" mass="16377">MTRIFMLVLAAGICVVGFQLFGPGGAWFRAAELEEALALQNEANRVQQDRNEALGAELYSLEHRRDAIEERARRELYMVKADEVLFRLETPGEYEQRARELASMPDYRSPNIKPGSAPTFSAKRADLYHAPKNLRAPPSRTKRQ</sequence>
<keyword evidence="1 7" id="KW-1003">Cell membrane</keyword>
<name>K1JW59_9BURK</name>
<dbReference type="GO" id="GO:0043093">
    <property type="term" value="P:FtsZ-dependent cytokinesis"/>
    <property type="evidence" value="ECO:0007669"/>
    <property type="project" value="UniProtKB-UniRule"/>
</dbReference>
<dbReference type="Pfam" id="PF04977">
    <property type="entry name" value="DivIC"/>
    <property type="match status" value="1"/>
</dbReference>
<dbReference type="InterPro" id="IPR007060">
    <property type="entry name" value="FtsL/DivIC"/>
</dbReference>
<proteinExistence type="inferred from homology"/>
<evidence type="ECO:0000256" key="3">
    <source>
        <dbReference type="ARBA" id="ARBA00022692"/>
    </source>
</evidence>
<evidence type="ECO:0000256" key="7">
    <source>
        <dbReference type="HAMAP-Rule" id="MF_00599"/>
    </source>
</evidence>
<keyword evidence="2 7" id="KW-0132">Cell division</keyword>
<reference evidence="9 10" key="1">
    <citation type="submission" date="2012-05" db="EMBL/GenBank/DDBJ databases">
        <title>The Genome Sequence of Sutterella wadsworthensis 2_1_59BFAA.</title>
        <authorList>
            <consortium name="The Broad Institute Genome Sequencing Platform"/>
            <person name="Earl A."/>
            <person name="Ward D."/>
            <person name="Feldgarden M."/>
            <person name="Gevers D."/>
            <person name="Daigneault M."/>
            <person name="Strauss J."/>
            <person name="Allen-Vercoe E."/>
            <person name="Walker B."/>
            <person name="Young S.K."/>
            <person name="Zeng Q."/>
            <person name="Gargeya S."/>
            <person name="Fitzgerald M."/>
            <person name="Haas B."/>
            <person name="Abouelleil A."/>
            <person name="Alvarado L."/>
            <person name="Arachchi H.M."/>
            <person name="Berlin A.M."/>
            <person name="Chapman S.B."/>
            <person name="Goldberg J."/>
            <person name="Griggs A."/>
            <person name="Gujja S."/>
            <person name="Hansen M."/>
            <person name="Howarth C."/>
            <person name="Imamovic A."/>
            <person name="Larimer J."/>
            <person name="McCowen C."/>
            <person name="Montmayeur A."/>
            <person name="Murphy C."/>
            <person name="Neiman D."/>
            <person name="Pearson M."/>
            <person name="Priest M."/>
            <person name="Roberts A."/>
            <person name="Saif S."/>
            <person name="Shea T."/>
            <person name="Sisk P."/>
            <person name="Sykes S."/>
            <person name="Wortman J."/>
            <person name="Nusbaum C."/>
            <person name="Birren B."/>
        </authorList>
    </citation>
    <scope>NUCLEOTIDE SEQUENCE [LARGE SCALE GENOMIC DNA]</scope>
    <source>
        <strain evidence="9 10">2_1_59BFAA</strain>
    </source>
</reference>
<feature type="topological domain" description="Periplasmic" evidence="7">
    <location>
        <begin position="22"/>
        <end position="144"/>
    </location>
</feature>